<keyword evidence="2" id="KW-1185">Reference proteome</keyword>
<name>A0A7R8V6H7_HERIL</name>
<dbReference type="AlphaFoldDB" id="A0A7R8V6H7"/>
<evidence type="ECO:0000313" key="1">
    <source>
        <dbReference type="EMBL" id="CAD7092985.1"/>
    </source>
</evidence>
<accession>A0A7R8V6H7</accession>
<sequence>METATTFNEKLRDYRMADDVPTSLVAALSAPLGGVHDTIKLERIRKLDCGFSNVINLKRAALALEENWCDLNSCVCFNNSGSQKSFKRESGVQRLGTARRYSKVVVDGIGASESATTKGIVSLEAIIANDDEDIETLSFSALILNNITPLPAIGFDKSSIKHLSGVRLVDPRFNVPFPIDVRLGTDVYTSLLENGLIHRQPCAQKTKLGWVLFRAMNHAPSSAYQSLSLITTDELDKTLRRF</sequence>
<dbReference type="Proteomes" id="UP000594454">
    <property type="component" value="Chromosome 6"/>
</dbReference>
<reference evidence="1 2" key="1">
    <citation type="submission" date="2020-11" db="EMBL/GenBank/DDBJ databases">
        <authorList>
            <person name="Wallbank WR R."/>
            <person name="Pardo Diaz C."/>
            <person name="Kozak K."/>
            <person name="Martin S."/>
            <person name="Jiggins C."/>
            <person name="Moest M."/>
            <person name="Warren A I."/>
            <person name="Generalovic N T."/>
            <person name="Byers J.R.P. K."/>
            <person name="Montejo-Kovacevich G."/>
            <person name="Yen C E."/>
        </authorList>
    </citation>
    <scope>NUCLEOTIDE SEQUENCE [LARGE SCALE GENOMIC DNA]</scope>
</reference>
<proteinExistence type="predicted"/>
<evidence type="ECO:0000313" key="2">
    <source>
        <dbReference type="Proteomes" id="UP000594454"/>
    </source>
</evidence>
<dbReference type="EMBL" id="LR899014">
    <property type="protein sequence ID" value="CAD7092985.1"/>
    <property type="molecule type" value="Genomic_DNA"/>
</dbReference>
<gene>
    <name evidence="1" type="ORF">HERILL_LOCUS15302</name>
</gene>
<dbReference type="InParanoid" id="A0A7R8V6H7"/>
<organism evidence="1 2">
    <name type="scientific">Hermetia illucens</name>
    <name type="common">Black soldier fly</name>
    <dbReference type="NCBI Taxonomy" id="343691"/>
    <lineage>
        <taxon>Eukaryota</taxon>
        <taxon>Metazoa</taxon>
        <taxon>Ecdysozoa</taxon>
        <taxon>Arthropoda</taxon>
        <taxon>Hexapoda</taxon>
        <taxon>Insecta</taxon>
        <taxon>Pterygota</taxon>
        <taxon>Neoptera</taxon>
        <taxon>Endopterygota</taxon>
        <taxon>Diptera</taxon>
        <taxon>Brachycera</taxon>
        <taxon>Stratiomyomorpha</taxon>
        <taxon>Stratiomyidae</taxon>
        <taxon>Hermetiinae</taxon>
        <taxon>Hermetia</taxon>
    </lineage>
</organism>
<protein>
    <submittedName>
        <fullName evidence="1">Uncharacterized protein</fullName>
    </submittedName>
</protein>